<organism evidence="5 6">
    <name type="scientific">Aureimonas altamirensis</name>
    <dbReference type="NCBI Taxonomy" id="370622"/>
    <lineage>
        <taxon>Bacteria</taxon>
        <taxon>Pseudomonadati</taxon>
        <taxon>Pseudomonadota</taxon>
        <taxon>Alphaproteobacteria</taxon>
        <taxon>Hyphomicrobiales</taxon>
        <taxon>Aurantimonadaceae</taxon>
        <taxon>Aureimonas</taxon>
    </lineage>
</organism>
<dbReference type="GO" id="GO:0003677">
    <property type="term" value="F:DNA binding"/>
    <property type="evidence" value="ECO:0007669"/>
    <property type="project" value="UniProtKB-KW"/>
</dbReference>
<dbReference type="Gene3D" id="3.40.1410.10">
    <property type="entry name" value="Chorismate lyase-like"/>
    <property type="match status" value="1"/>
</dbReference>
<dbReference type="InterPro" id="IPR036388">
    <property type="entry name" value="WH-like_DNA-bd_sf"/>
</dbReference>
<sequence>MERQDGLARWRWVADRIEEAIRNGEFVGKLPGEVALAEKYGVNRHTVRRGIAALGQAGWLRTERGKGTSVVRLEEAKIPYPIGTRTRFSENMGRLSRKVGGRMIRAERVQDASLAAVLGLPPSAVLHRLECLSVVDGVPLSLATNWLSAKDYPGIVHAYAESGSITQALSSEGLVDYVRSETRVTAEPAGPDDGELLHCASQAILLITRSIDSTPEGKPVQIVRTRFPADRMELVFGPS</sequence>
<dbReference type="PANTHER" id="PTHR44846">
    <property type="entry name" value="MANNOSYL-D-GLYCERATE TRANSPORT/METABOLISM SYSTEM REPRESSOR MNGR-RELATED"/>
    <property type="match status" value="1"/>
</dbReference>
<dbReference type="EMBL" id="JRFJ01000007">
    <property type="protein sequence ID" value="KHJ53179.1"/>
    <property type="molecule type" value="Genomic_DNA"/>
</dbReference>
<dbReference type="PROSITE" id="PS50949">
    <property type="entry name" value="HTH_GNTR"/>
    <property type="match status" value="1"/>
</dbReference>
<dbReference type="InterPro" id="IPR036390">
    <property type="entry name" value="WH_DNA-bd_sf"/>
</dbReference>
<dbReference type="AlphaFoldDB" id="A0A0B1PYM3"/>
<dbReference type="RefSeq" id="WP_039195818.1">
    <property type="nucleotide sequence ID" value="NZ_JRFJ01000007.1"/>
</dbReference>
<keyword evidence="1" id="KW-0805">Transcription regulation</keyword>
<dbReference type="NCBIfam" id="TIGR02325">
    <property type="entry name" value="C_P_lyase_phnF"/>
    <property type="match status" value="1"/>
</dbReference>
<dbReference type="STRING" id="370622.LA66_19395"/>
<gene>
    <name evidence="5" type="ORF">LA66_19395</name>
</gene>
<dbReference type="GO" id="GO:0003700">
    <property type="term" value="F:DNA-binding transcription factor activity"/>
    <property type="evidence" value="ECO:0007669"/>
    <property type="project" value="InterPro"/>
</dbReference>
<accession>A0A0B1PYM3</accession>
<evidence type="ECO:0000259" key="4">
    <source>
        <dbReference type="PROSITE" id="PS50949"/>
    </source>
</evidence>
<evidence type="ECO:0000256" key="3">
    <source>
        <dbReference type="ARBA" id="ARBA00023163"/>
    </source>
</evidence>
<dbReference type="PANTHER" id="PTHR44846:SF1">
    <property type="entry name" value="MANNOSYL-D-GLYCERATE TRANSPORT_METABOLISM SYSTEM REPRESSOR MNGR-RELATED"/>
    <property type="match status" value="1"/>
</dbReference>
<dbReference type="SUPFAM" id="SSF64288">
    <property type="entry name" value="Chorismate lyase-like"/>
    <property type="match status" value="1"/>
</dbReference>
<dbReference type="SUPFAM" id="SSF46785">
    <property type="entry name" value="Winged helix' DNA-binding domain"/>
    <property type="match status" value="1"/>
</dbReference>
<dbReference type="GO" id="GO:0045892">
    <property type="term" value="P:negative regulation of DNA-templated transcription"/>
    <property type="evidence" value="ECO:0007669"/>
    <property type="project" value="TreeGrafter"/>
</dbReference>
<protein>
    <recommendedName>
        <fullName evidence="4">HTH gntR-type domain-containing protein</fullName>
    </recommendedName>
</protein>
<reference evidence="5 6" key="1">
    <citation type="submission" date="2014-09" db="EMBL/GenBank/DDBJ databases">
        <title>Isolation and characterization of Aurantimonas altamirensis ON-56566 from clinical sample following a dog bite.</title>
        <authorList>
            <person name="Eshaghi A."/>
            <person name="Li A."/>
            <person name="Shahinas D."/>
            <person name="Bahn P."/>
            <person name="Kus J.V."/>
            <person name="Patel S.N."/>
        </authorList>
    </citation>
    <scope>NUCLEOTIDE SEQUENCE [LARGE SCALE GENOMIC DNA]</scope>
    <source>
        <strain evidence="5 6">ON-56566</strain>
    </source>
</reference>
<dbReference type="InterPro" id="IPR050679">
    <property type="entry name" value="Bact_HTH_transcr_reg"/>
</dbReference>
<feature type="domain" description="HTH gntR-type" evidence="4">
    <location>
        <begin position="7"/>
        <end position="73"/>
    </location>
</feature>
<dbReference type="Pfam" id="PF00392">
    <property type="entry name" value="GntR"/>
    <property type="match status" value="1"/>
</dbReference>
<dbReference type="OrthoDB" id="9800645at2"/>
<dbReference type="InterPro" id="IPR028978">
    <property type="entry name" value="Chorismate_lyase_/UTRA_dom_sf"/>
</dbReference>
<dbReference type="InterPro" id="IPR011663">
    <property type="entry name" value="UTRA"/>
</dbReference>
<dbReference type="InterPro" id="IPR000524">
    <property type="entry name" value="Tscrpt_reg_HTH_GntR"/>
</dbReference>
<dbReference type="Proteomes" id="UP000030826">
    <property type="component" value="Unassembled WGS sequence"/>
</dbReference>
<dbReference type="InterPro" id="IPR012702">
    <property type="entry name" value="CP_lyase_PhnF"/>
</dbReference>
<dbReference type="Gene3D" id="1.10.10.10">
    <property type="entry name" value="Winged helix-like DNA-binding domain superfamily/Winged helix DNA-binding domain"/>
    <property type="match status" value="1"/>
</dbReference>
<dbReference type="PRINTS" id="PR00035">
    <property type="entry name" value="HTHGNTR"/>
</dbReference>
<dbReference type="SMART" id="SM00866">
    <property type="entry name" value="UTRA"/>
    <property type="match status" value="1"/>
</dbReference>
<evidence type="ECO:0000313" key="6">
    <source>
        <dbReference type="Proteomes" id="UP000030826"/>
    </source>
</evidence>
<dbReference type="SMART" id="SM00345">
    <property type="entry name" value="HTH_GNTR"/>
    <property type="match status" value="1"/>
</dbReference>
<dbReference type="CDD" id="cd07377">
    <property type="entry name" value="WHTH_GntR"/>
    <property type="match status" value="1"/>
</dbReference>
<keyword evidence="3" id="KW-0804">Transcription</keyword>
<evidence type="ECO:0000313" key="5">
    <source>
        <dbReference type="EMBL" id="KHJ53179.1"/>
    </source>
</evidence>
<keyword evidence="2" id="KW-0238">DNA-binding</keyword>
<name>A0A0B1PYM3_9HYPH</name>
<evidence type="ECO:0000256" key="2">
    <source>
        <dbReference type="ARBA" id="ARBA00023125"/>
    </source>
</evidence>
<comment type="caution">
    <text evidence="5">The sequence shown here is derived from an EMBL/GenBank/DDBJ whole genome shotgun (WGS) entry which is preliminary data.</text>
</comment>
<dbReference type="Pfam" id="PF07702">
    <property type="entry name" value="UTRA"/>
    <property type="match status" value="1"/>
</dbReference>
<evidence type="ECO:0000256" key="1">
    <source>
        <dbReference type="ARBA" id="ARBA00023015"/>
    </source>
</evidence>
<proteinExistence type="predicted"/>